<protein>
    <submittedName>
        <fullName evidence="1">Uncharacterized protein</fullName>
    </submittedName>
</protein>
<accession>A0A6J5F9P9</accession>
<sequence>MSDDDSTLYVGLDVHKDSITGAYTIGAGELELLGKIGTAQADVERLCKRLQRNARCISVVYEAGPFGEGFIGSFSRKVSSAWRAHRR</sequence>
<evidence type="ECO:0000313" key="1">
    <source>
        <dbReference type="EMBL" id="CAB3774177.1"/>
    </source>
</evidence>
<organism evidence="1 2">
    <name type="scientific">Paraburkholderia humisilvae</name>
    <dbReference type="NCBI Taxonomy" id="627669"/>
    <lineage>
        <taxon>Bacteria</taxon>
        <taxon>Pseudomonadati</taxon>
        <taxon>Pseudomonadota</taxon>
        <taxon>Betaproteobacteria</taxon>
        <taxon>Burkholderiales</taxon>
        <taxon>Burkholderiaceae</taxon>
        <taxon>Paraburkholderia</taxon>
    </lineage>
</organism>
<reference evidence="1 2" key="1">
    <citation type="submission" date="2020-04" db="EMBL/GenBank/DDBJ databases">
        <authorList>
            <person name="De Canck E."/>
        </authorList>
    </citation>
    <scope>NUCLEOTIDE SEQUENCE [LARGE SCALE GENOMIC DNA]</scope>
    <source>
        <strain evidence="1 2">LMG 29542</strain>
    </source>
</reference>
<gene>
    <name evidence="1" type="ORF">LMG29542_07630</name>
</gene>
<dbReference type="AlphaFoldDB" id="A0A6J5F9P9"/>
<proteinExistence type="predicted"/>
<name>A0A6J5F9P9_9BURK</name>
<keyword evidence="2" id="KW-1185">Reference proteome</keyword>
<dbReference type="EMBL" id="CADIKH010000099">
    <property type="protein sequence ID" value="CAB3774177.1"/>
    <property type="molecule type" value="Genomic_DNA"/>
</dbReference>
<dbReference type="Proteomes" id="UP000494363">
    <property type="component" value="Unassembled WGS sequence"/>
</dbReference>
<evidence type="ECO:0000313" key="2">
    <source>
        <dbReference type="Proteomes" id="UP000494363"/>
    </source>
</evidence>